<protein>
    <submittedName>
        <fullName evidence="3">Uncharacterized protein</fullName>
    </submittedName>
</protein>
<proteinExistence type="predicted"/>
<sequence>LNTIAGRRTAMQTSRISERIQHDRPHTRRSSSKCRESSSCCWALRSST</sequence>
<evidence type="ECO:0000256" key="1">
    <source>
        <dbReference type="SAM" id="MobiDB-lite"/>
    </source>
</evidence>
<accession>A0A183GQB1</accession>
<name>A0A183GQB1_HELPZ</name>
<dbReference type="Proteomes" id="UP000050761">
    <property type="component" value="Unassembled WGS sequence"/>
</dbReference>
<evidence type="ECO:0000313" key="2">
    <source>
        <dbReference type="Proteomes" id="UP000050761"/>
    </source>
</evidence>
<feature type="region of interest" description="Disordered" evidence="1">
    <location>
        <begin position="1"/>
        <end position="33"/>
    </location>
</feature>
<dbReference type="WBParaSite" id="HPBE_0002488101-mRNA-1">
    <property type="protein sequence ID" value="HPBE_0002488101-mRNA-1"/>
    <property type="gene ID" value="HPBE_0002488101"/>
</dbReference>
<keyword evidence="2" id="KW-1185">Reference proteome</keyword>
<evidence type="ECO:0000313" key="3">
    <source>
        <dbReference type="WBParaSite" id="HPBE_0002488101-mRNA-1"/>
    </source>
</evidence>
<organism evidence="2 3">
    <name type="scientific">Heligmosomoides polygyrus</name>
    <name type="common">Parasitic roundworm</name>
    <dbReference type="NCBI Taxonomy" id="6339"/>
    <lineage>
        <taxon>Eukaryota</taxon>
        <taxon>Metazoa</taxon>
        <taxon>Ecdysozoa</taxon>
        <taxon>Nematoda</taxon>
        <taxon>Chromadorea</taxon>
        <taxon>Rhabditida</taxon>
        <taxon>Rhabditina</taxon>
        <taxon>Rhabditomorpha</taxon>
        <taxon>Strongyloidea</taxon>
        <taxon>Heligmosomidae</taxon>
        <taxon>Heligmosomoides</taxon>
    </lineage>
</organism>
<reference evidence="3" key="1">
    <citation type="submission" date="2019-09" db="UniProtKB">
        <authorList>
            <consortium name="WormBaseParasite"/>
        </authorList>
    </citation>
    <scope>IDENTIFICATION</scope>
</reference>
<dbReference type="AlphaFoldDB" id="A0A183GQB1"/>